<dbReference type="PANTHER" id="PTHR30244">
    <property type="entry name" value="TRANSAMINASE"/>
    <property type="match status" value="1"/>
</dbReference>
<dbReference type="Pfam" id="PF01041">
    <property type="entry name" value="DegT_DnrJ_EryC1"/>
    <property type="match status" value="1"/>
</dbReference>
<dbReference type="InterPro" id="IPR015421">
    <property type="entry name" value="PyrdxlP-dep_Trfase_major"/>
</dbReference>
<dbReference type="PANTHER" id="PTHR30244:SF34">
    <property type="entry name" value="DTDP-4-AMINO-4,6-DIDEOXYGALACTOSE TRANSAMINASE"/>
    <property type="match status" value="1"/>
</dbReference>
<dbReference type="AlphaFoldDB" id="A0A3B0Y401"/>
<evidence type="ECO:0000313" key="1">
    <source>
        <dbReference type="EMBL" id="VAW71560.1"/>
    </source>
</evidence>
<protein>
    <submittedName>
        <fullName evidence="1">Pleiotropic regulatory protein</fullName>
    </submittedName>
</protein>
<accession>A0A3B0Y401</accession>
<dbReference type="Gene3D" id="3.40.640.10">
    <property type="entry name" value="Type I PLP-dependent aspartate aminotransferase-like (Major domain)"/>
    <property type="match status" value="1"/>
</dbReference>
<dbReference type="Gene3D" id="3.90.1150.10">
    <property type="entry name" value="Aspartate Aminotransferase, domain 1"/>
    <property type="match status" value="1"/>
</dbReference>
<organism evidence="1">
    <name type="scientific">hydrothermal vent metagenome</name>
    <dbReference type="NCBI Taxonomy" id="652676"/>
    <lineage>
        <taxon>unclassified sequences</taxon>
        <taxon>metagenomes</taxon>
        <taxon>ecological metagenomes</taxon>
    </lineage>
</organism>
<proteinExistence type="predicted"/>
<dbReference type="GO" id="GO:0000271">
    <property type="term" value="P:polysaccharide biosynthetic process"/>
    <property type="evidence" value="ECO:0007669"/>
    <property type="project" value="TreeGrafter"/>
</dbReference>
<gene>
    <name evidence="1" type="ORF">MNBD_GAMMA12-3570</name>
</gene>
<sequence>MPKTINIIRPVGNNIITKRRELSNSPFVPFHEHYYQSGTASLAAAIIASHRLKPYIKHPEVIIPAYGCPDLVSASVYAGAIPVLVDIELNSPNMALEQIQRSITVNTIAIVAVRFFGIAEQFIELKAICYNRGLILIEDSAQGFPVSKIDTYWQGDLIILSFGRGKPVNLLGGGVVLGRDSNLMKHLPQPVLQKESFADYIKQKVKLTIYNRSIHPLLYGLIMRLPGLSIGQTIYKTLEEINSISTFTHSLLAANLAAYQNRIVAQKEYHDFLGTLPGKLIINIPGVLKHPMQSPLLRYPILINDVSIRNKVYDELKNVGASLMYQQPLHKIDRVEALIKNPGREYQNACRLSEHLLTLPTHESVTSKNRLTIKNVLQAL</sequence>
<dbReference type="GO" id="GO:0030170">
    <property type="term" value="F:pyridoxal phosphate binding"/>
    <property type="evidence" value="ECO:0007669"/>
    <property type="project" value="TreeGrafter"/>
</dbReference>
<dbReference type="SUPFAM" id="SSF53383">
    <property type="entry name" value="PLP-dependent transferases"/>
    <property type="match status" value="1"/>
</dbReference>
<dbReference type="InterPro" id="IPR015424">
    <property type="entry name" value="PyrdxlP-dep_Trfase"/>
</dbReference>
<dbReference type="EMBL" id="UOFL01000023">
    <property type="protein sequence ID" value="VAW71560.1"/>
    <property type="molecule type" value="Genomic_DNA"/>
</dbReference>
<dbReference type="GO" id="GO:0008483">
    <property type="term" value="F:transaminase activity"/>
    <property type="evidence" value="ECO:0007669"/>
    <property type="project" value="TreeGrafter"/>
</dbReference>
<name>A0A3B0Y401_9ZZZZ</name>
<dbReference type="InterPro" id="IPR000653">
    <property type="entry name" value="DegT/StrS_aminotransferase"/>
</dbReference>
<dbReference type="InterPro" id="IPR015422">
    <property type="entry name" value="PyrdxlP-dep_Trfase_small"/>
</dbReference>
<reference evidence="1" key="1">
    <citation type="submission" date="2018-06" db="EMBL/GenBank/DDBJ databases">
        <authorList>
            <person name="Zhirakovskaya E."/>
        </authorList>
    </citation>
    <scope>NUCLEOTIDE SEQUENCE</scope>
</reference>